<dbReference type="EMBL" id="CP043869">
    <property type="protein sequence ID" value="QEQ97971.1"/>
    <property type="molecule type" value="Genomic_DNA"/>
</dbReference>
<organism evidence="10 11">
    <name type="scientific">Neptunomonas concharum</name>
    <dbReference type="NCBI Taxonomy" id="1031538"/>
    <lineage>
        <taxon>Bacteria</taxon>
        <taxon>Pseudomonadati</taxon>
        <taxon>Pseudomonadota</taxon>
        <taxon>Gammaproteobacteria</taxon>
        <taxon>Oceanospirillales</taxon>
        <taxon>Oceanospirillaceae</taxon>
        <taxon>Neptunomonas</taxon>
    </lineage>
</organism>
<dbReference type="GO" id="GO:0030091">
    <property type="term" value="P:protein repair"/>
    <property type="evidence" value="ECO:0007669"/>
    <property type="project" value="UniProtKB-UniRule"/>
</dbReference>
<dbReference type="GO" id="GO:0020037">
    <property type="term" value="F:heme binding"/>
    <property type="evidence" value="ECO:0007669"/>
    <property type="project" value="UniProtKB-UniRule"/>
</dbReference>
<dbReference type="HAMAP" id="MF_01207">
    <property type="entry name" value="MsrQ"/>
    <property type="match status" value="1"/>
</dbReference>
<feature type="domain" description="Ferric oxidoreductase" evidence="9">
    <location>
        <begin position="50"/>
        <end position="162"/>
    </location>
</feature>
<gene>
    <name evidence="8" type="primary">msrQ</name>
    <name evidence="10" type="ORF">F0U83_15335</name>
</gene>
<feature type="transmembrane region" description="Helical" evidence="8">
    <location>
        <begin position="12"/>
        <end position="33"/>
    </location>
</feature>
<evidence type="ECO:0000313" key="11">
    <source>
        <dbReference type="Proteomes" id="UP000324760"/>
    </source>
</evidence>
<dbReference type="GO" id="GO:0009055">
    <property type="term" value="F:electron transfer activity"/>
    <property type="evidence" value="ECO:0007669"/>
    <property type="project" value="UniProtKB-UniRule"/>
</dbReference>
<dbReference type="Proteomes" id="UP000324760">
    <property type="component" value="Chromosome"/>
</dbReference>
<dbReference type="GO" id="GO:0016679">
    <property type="term" value="F:oxidoreductase activity, acting on diphenols and related substances as donors"/>
    <property type="evidence" value="ECO:0007669"/>
    <property type="project" value="TreeGrafter"/>
</dbReference>
<name>A0A5P1RFD3_9GAMM</name>
<evidence type="ECO:0000256" key="3">
    <source>
        <dbReference type="ARBA" id="ARBA00022617"/>
    </source>
</evidence>
<keyword evidence="4 8" id="KW-0812">Transmembrane</keyword>
<dbReference type="InterPro" id="IPR022837">
    <property type="entry name" value="MsrQ-like"/>
</dbReference>
<evidence type="ECO:0000256" key="5">
    <source>
        <dbReference type="ARBA" id="ARBA00022989"/>
    </source>
</evidence>
<sequence>MVLRINPKNSRVLWWGVFLGSLLPLVLLIYDAATNRLGADPAKEIVLELGLWAAIFLWVDLWVSPLKRRLGLGWLIRFRRLLGLYGFFYAILHLVAFATFMVGWRADLLFQELSERPYIIMGALAVLLLIPLVVTSTKGMQRRLGKSWKMLHRLVFVISILVMGHIIWMIRADYLDAIVFGILLSGALVERMSLKWGPSQTKSVL</sequence>
<comment type="function">
    <text evidence="8">Part of the MsrPQ system that repairs oxidized periplasmic proteins containing methionine sulfoxide residues (Met-O), using respiratory chain electrons. Thus protects these proteins from oxidative-stress damage caused by reactive species of oxygen and chlorine generated by the host defense mechanisms. MsrPQ is essential for the maintenance of envelope integrity under bleach stress, rescuing a wide series of structurally unrelated periplasmic proteins from methionine oxidation. MsrQ provides electrons for reduction to the reductase catalytic subunit MsrP, using the quinone pool of the respiratory chain.</text>
</comment>
<dbReference type="OrthoDB" id="9788328at2"/>
<dbReference type="GO" id="GO:0010181">
    <property type="term" value="F:FMN binding"/>
    <property type="evidence" value="ECO:0007669"/>
    <property type="project" value="UniProtKB-UniRule"/>
</dbReference>
<comment type="subcellular location">
    <subcellularLocation>
        <location evidence="8">Cell membrane</location>
        <topology evidence="8">Multi-pass membrane protein</topology>
    </subcellularLocation>
    <subcellularLocation>
        <location evidence="1">Membrane</location>
        <topology evidence="1">Multi-pass membrane protein</topology>
    </subcellularLocation>
</comment>
<dbReference type="AlphaFoldDB" id="A0A5P1RFD3"/>
<comment type="cofactor">
    <cofactor evidence="8">
        <name>FMN</name>
        <dbReference type="ChEBI" id="CHEBI:58210"/>
    </cofactor>
    <text evidence="8">Binds 1 FMN per subunit.</text>
</comment>
<evidence type="ECO:0000256" key="7">
    <source>
        <dbReference type="ARBA" id="ARBA00023136"/>
    </source>
</evidence>
<keyword evidence="8" id="KW-1003">Cell membrane</keyword>
<dbReference type="PANTHER" id="PTHR36964">
    <property type="entry name" value="PROTEIN-METHIONINE-SULFOXIDE REDUCTASE HEME-BINDING SUBUNIT MSRQ"/>
    <property type="match status" value="1"/>
</dbReference>
<keyword evidence="5 8" id="KW-1133">Transmembrane helix</keyword>
<keyword evidence="8" id="KW-0288">FMN</keyword>
<comment type="cofactor">
    <cofactor evidence="8">
        <name>heme b</name>
        <dbReference type="ChEBI" id="CHEBI:60344"/>
    </cofactor>
    <text evidence="8">Binds 1 heme b (iron(II)-protoporphyrin IX) group per subunit.</text>
</comment>
<comment type="subunit">
    <text evidence="8">Heterodimer of a catalytic subunit (MsrP) and a heme-binding subunit (MsrQ).</text>
</comment>
<feature type="transmembrane region" description="Helical" evidence="8">
    <location>
        <begin position="154"/>
        <end position="171"/>
    </location>
</feature>
<dbReference type="KEGG" id="ncu:F0U83_15335"/>
<keyword evidence="7 8" id="KW-0472">Membrane</keyword>
<evidence type="ECO:0000256" key="4">
    <source>
        <dbReference type="ARBA" id="ARBA00022692"/>
    </source>
</evidence>
<evidence type="ECO:0000256" key="8">
    <source>
        <dbReference type="HAMAP-Rule" id="MF_01207"/>
    </source>
</evidence>
<dbReference type="RefSeq" id="WP_138988208.1">
    <property type="nucleotide sequence ID" value="NZ_CP043869.1"/>
</dbReference>
<evidence type="ECO:0000259" key="9">
    <source>
        <dbReference type="Pfam" id="PF01794"/>
    </source>
</evidence>
<dbReference type="InterPro" id="IPR013130">
    <property type="entry name" value="Fe3_Rdtase_TM_dom"/>
</dbReference>
<keyword evidence="8" id="KW-0249">Electron transport</keyword>
<keyword evidence="8" id="KW-0479">Metal-binding</keyword>
<evidence type="ECO:0000256" key="6">
    <source>
        <dbReference type="ARBA" id="ARBA00023004"/>
    </source>
</evidence>
<evidence type="ECO:0000256" key="1">
    <source>
        <dbReference type="ARBA" id="ARBA00004141"/>
    </source>
</evidence>
<proteinExistence type="inferred from homology"/>
<protein>
    <recommendedName>
        <fullName evidence="8">Protein-methionine-sulfoxide reductase heme-binding subunit MsrQ</fullName>
    </recommendedName>
    <alternativeName>
        <fullName evidence="8">Flavocytochrome MsrQ</fullName>
    </alternativeName>
</protein>
<feature type="transmembrane region" description="Helical" evidence="8">
    <location>
        <begin position="84"/>
        <end position="104"/>
    </location>
</feature>
<dbReference type="GO" id="GO:0005886">
    <property type="term" value="C:plasma membrane"/>
    <property type="evidence" value="ECO:0007669"/>
    <property type="project" value="UniProtKB-SubCell"/>
</dbReference>
<keyword evidence="6 8" id="KW-0408">Iron</keyword>
<keyword evidence="2 8" id="KW-0813">Transport</keyword>
<dbReference type="GO" id="GO:0046872">
    <property type="term" value="F:metal ion binding"/>
    <property type="evidence" value="ECO:0007669"/>
    <property type="project" value="UniProtKB-KW"/>
</dbReference>
<feature type="transmembrane region" description="Helical" evidence="8">
    <location>
        <begin position="116"/>
        <end position="134"/>
    </location>
</feature>
<keyword evidence="11" id="KW-1185">Reference proteome</keyword>
<accession>A0A5P1RFD3</accession>
<dbReference type="Pfam" id="PF01794">
    <property type="entry name" value="Ferric_reduct"/>
    <property type="match status" value="1"/>
</dbReference>
<evidence type="ECO:0000313" key="10">
    <source>
        <dbReference type="EMBL" id="QEQ97971.1"/>
    </source>
</evidence>
<keyword evidence="3 8" id="KW-0349">Heme</keyword>
<reference evidence="10 11" key="1">
    <citation type="journal article" date="2019" name="Biochem. Eng. J.">
        <title>Metabolic engineering of the marine bacteria Neptunomonas concharum for the production of acetoin and meso-2,3-butanediol from acetate.</title>
        <authorList>
            <person name="Li W."/>
            <person name="Pu N."/>
            <person name="Liu C.-X."/>
            <person name="Yuan Q.-P."/>
            <person name="Li Z.-J."/>
        </authorList>
    </citation>
    <scope>NUCLEOTIDE SEQUENCE [LARGE SCALE GENOMIC DNA]</scope>
    <source>
        <strain evidence="10 11">JCM17730</strain>
    </source>
</reference>
<evidence type="ECO:0000256" key="2">
    <source>
        <dbReference type="ARBA" id="ARBA00022448"/>
    </source>
</evidence>
<feature type="transmembrane region" description="Helical" evidence="8">
    <location>
        <begin position="45"/>
        <end position="63"/>
    </location>
</feature>
<comment type="caution">
    <text evidence="8">Lacks conserved residue(s) required for the propagation of feature annotation.</text>
</comment>
<comment type="similarity">
    <text evidence="8">Belongs to the MsrQ family.</text>
</comment>
<keyword evidence="8" id="KW-0285">Flavoprotein</keyword>
<dbReference type="PANTHER" id="PTHR36964:SF1">
    <property type="entry name" value="PROTEIN-METHIONINE-SULFOXIDE REDUCTASE HEME-BINDING SUBUNIT MSRQ"/>
    <property type="match status" value="1"/>
</dbReference>